<evidence type="ECO:0000313" key="4">
    <source>
        <dbReference type="EMBL" id="TGE75832.1"/>
    </source>
</evidence>
<name>A0A329G617_WEICO</name>
<comment type="caution">
    <text evidence="4">The sequence shown here is derived from an EMBL/GenBank/DDBJ whole genome shotgun (WGS) entry which is preliminary data.</text>
</comment>
<dbReference type="GO" id="GO:0004553">
    <property type="term" value="F:hydrolase activity, hydrolyzing O-glycosyl compounds"/>
    <property type="evidence" value="ECO:0007669"/>
    <property type="project" value="InterPro"/>
</dbReference>
<dbReference type="InterPro" id="IPR008928">
    <property type="entry name" value="6-hairpin_glycosidase_sf"/>
</dbReference>
<keyword evidence="4" id="KW-0858">Xylan degradation</keyword>
<keyword evidence="3 4" id="KW-0326">Glycosidase</keyword>
<keyword evidence="4" id="KW-0624">Polysaccharide degradation</keyword>
<protein>
    <submittedName>
        <fullName evidence="4">Xylanase</fullName>
    </submittedName>
</protein>
<dbReference type="InterPro" id="IPR002037">
    <property type="entry name" value="Glyco_hydro_8"/>
</dbReference>
<dbReference type="Proteomes" id="UP000297646">
    <property type="component" value="Unassembled WGS sequence"/>
</dbReference>
<evidence type="ECO:0000313" key="5">
    <source>
        <dbReference type="Proteomes" id="UP000297646"/>
    </source>
</evidence>
<gene>
    <name evidence="4" type="ORF">C6P11_00700</name>
</gene>
<evidence type="ECO:0000256" key="2">
    <source>
        <dbReference type="ARBA" id="ARBA00022801"/>
    </source>
</evidence>
<comment type="similarity">
    <text evidence="1">Belongs to the glycosyl hydrolase 8 (cellulase D) family.</text>
</comment>
<dbReference type="InterPro" id="IPR012341">
    <property type="entry name" value="6hp_glycosidase-like_sf"/>
</dbReference>
<dbReference type="SUPFAM" id="SSF48208">
    <property type="entry name" value="Six-hairpin glycosidases"/>
    <property type="match status" value="1"/>
</dbReference>
<proteinExistence type="inferred from homology"/>
<dbReference type="RefSeq" id="WP_112464318.1">
    <property type="nucleotide sequence ID" value="NZ_ALXJ01000014.1"/>
</dbReference>
<accession>A0A329G617</accession>
<dbReference type="PRINTS" id="PR00735">
    <property type="entry name" value="GLHYDRLASE8"/>
</dbReference>
<evidence type="ECO:0000256" key="3">
    <source>
        <dbReference type="ARBA" id="ARBA00023295"/>
    </source>
</evidence>
<dbReference type="Gene3D" id="1.50.10.10">
    <property type="match status" value="1"/>
</dbReference>
<dbReference type="OrthoDB" id="9795263at2"/>
<keyword evidence="4" id="KW-0119">Carbohydrate metabolism</keyword>
<organism evidence="4 5">
    <name type="scientific">Weissella confusa</name>
    <name type="common">Lactobacillus confusus</name>
    <dbReference type="NCBI Taxonomy" id="1583"/>
    <lineage>
        <taxon>Bacteria</taxon>
        <taxon>Bacillati</taxon>
        <taxon>Bacillota</taxon>
        <taxon>Bacilli</taxon>
        <taxon>Lactobacillales</taxon>
        <taxon>Lactobacillaceae</taxon>
        <taxon>Weissella</taxon>
    </lineage>
</organism>
<dbReference type="Pfam" id="PF01270">
    <property type="entry name" value="Glyco_hydro_8"/>
    <property type="match status" value="1"/>
</dbReference>
<dbReference type="EMBL" id="PVSN01000005">
    <property type="protein sequence ID" value="TGE75832.1"/>
    <property type="molecule type" value="Genomic_DNA"/>
</dbReference>
<dbReference type="GO" id="GO:0045493">
    <property type="term" value="P:xylan catabolic process"/>
    <property type="evidence" value="ECO:0007669"/>
    <property type="project" value="UniProtKB-KW"/>
</dbReference>
<sequence>MSKFTDFGYTQAQIDEKFQQVLDTIFTNEETKFYYDNGDGTAYFTDTGNDDVRTEGMSYGMMIALQLDDQAMFNKFWAWVNKYMLITDGPMHGFFKWSAQRSGVSNAEGSAPDGEEFFAAALLMAANRWGDGEGIFNYTAEAKSLLHEMVHKDEEEGGRGMFDPETTYIRFVAEMDISDPSYHLPHFYEVYAQYGNEEDRAFFERAADASREYLKKAMNPETGMSAEYANYDGTPNDFRGHGSFFSDAYRTAANVGLDAAWTGKVDAELTDRVVKLQEFYKGQIEQENIPVYWIDGTIVGDKETEDGQSLLYVKHPVALKAGMAQSTLATPNNELSKYYVDLFWNMPMRDGVYRYYDNLLYLFAFMSLAGMYNKYDKQASADRVLVTN</sequence>
<keyword evidence="2 4" id="KW-0378">Hydrolase</keyword>
<evidence type="ECO:0000256" key="1">
    <source>
        <dbReference type="ARBA" id="ARBA00009209"/>
    </source>
</evidence>
<reference evidence="4 5" key="1">
    <citation type="submission" date="2018-03" db="EMBL/GenBank/DDBJ databases">
        <title>Genome sequencing of Weissella confusa isolates.</title>
        <authorList>
            <person name="Kajala I."/>
            <person name="Baruah R."/>
            <person name="Bergsveinson J."/>
            <person name="Juvonen R."/>
            <person name="Ziola B."/>
        </authorList>
    </citation>
    <scope>NUCLEOTIDE SEQUENCE [LARGE SCALE GENOMIC DNA]</scope>
    <source>
        <strain evidence="4 5">VTT E-062653</strain>
    </source>
</reference>
<dbReference type="AlphaFoldDB" id="A0A329G617"/>